<dbReference type="InterPro" id="IPR036291">
    <property type="entry name" value="NAD(P)-bd_dom_sf"/>
</dbReference>
<evidence type="ECO:0000256" key="1">
    <source>
        <dbReference type="ARBA" id="ARBA00001539"/>
    </source>
</evidence>
<dbReference type="Pfam" id="PF16363">
    <property type="entry name" value="GDP_Man_Dehyd"/>
    <property type="match status" value="1"/>
</dbReference>
<name>A0A934J2A4_9BACL</name>
<dbReference type="AlphaFoldDB" id="A0A934J2A4"/>
<dbReference type="CDD" id="cd05246">
    <property type="entry name" value="dTDP_GD_SDR_e"/>
    <property type="match status" value="1"/>
</dbReference>
<dbReference type="EMBL" id="JAELUP010000005">
    <property type="protein sequence ID" value="MBJ6360259.1"/>
    <property type="molecule type" value="Genomic_DNA"/>
</dbReference>
<feature type="domain" description="NAD(P)-binding" evidence="9">
    <location>
        <begin position="4"/>
        <end position="306"/>
    </location>
</feature>
<dbReference type="NCBIfam" id="TIGR01181">
    <property type="entry name" value="dTDP_gluc_dehyt"/>
    <property type="match status" value="1"/>
</dbReference>
<dbReference type="Gene3D" id="3.40.50.720">
    <property type="entry name" value="NAD(P)-binding Rossmann-like Domain"/>
    <property type="match status" value="1"/>
</dbReference>
<dbReference type="GO" id="GO:0009225">
    <property type="term" value="P:nucleotide-sugar metabolic process"/>
    <property type="evidence" value="ECO:0007669"/>
    <property type="project" value="InterPro"/>
</dbReference>
<reference evidence="10" key="1">
    <citation type="submission" date="2020-12" db="EMBL/GenBank/DDBJ databases">
        <authorList>
            <person name="Huq M.A."/>
        </authorList>
    </citation>
    <scope>NUCLEOTIDE SEQUENCE</scope>
    <source>
        <strain evidence="10">MAHUQ-46</strain>
    </source>
</reference>
<dbReference type="InterPro" id="IPR016040">
    <property type="entry name" value="NAD(P)-bd_dom"/>
</dbReference>
<protein>
    <recommendedName>
        <fullName evidence="5 8">dTDP-glucose 4,6-dehydratase</fullName>
        <ecNumber evidence="4 8">4.2.1.46</ecNumber>
    </recommendedName>
</protein>
<dbReference type="InterPro" id="IPR005888">
    <property type="entry name" value="dTDP_Gluc_deHydtase"/>
</dbReference>
<evidence type="ECO:0000256" key="3">
    <source>
        <dbReference type="ARBA" id="ARBA00008178"/>
    </source>
</evidence>
<evidence type="ECO:0000313" key="10">
    <source>
        <dbReference type="EMBL" id="MBJ6360259.1"/>
    </source>
</evidence>
<proteinExistence type="inferred from homology"/>
<comment type="caution">
    <text evidence="10">The sequence shown here is derived from an EMBL/GenBank/DDBJ whole genome shotgun (WGS) entry which is preliminary data.</text>
</comment>
<sequence>MNVLVTGGAGFIGSHFIRYMLKRYPNYNIINFDKLTYAGNLDNIKAVEHLPQYRFFRGDITNPQAVREALEQYEIQAIINFAAESHVDRSINDPGVFIQTNVVGTQVLLEAAREFNVAKYIQISTDEVYGSLGPEGYFTESSPIAPNSPYSASKAGADLLVRAYHETYGMNCNITRCSNNYGPFHHPEKLIPLMIVSAMQQKKLPVYGDGLNIRDWLHVEDHASAIDLVLHQGLPGEIYNIGGHNERRNIDVVKLILQELGQPLDLISYVEDRKGHDRRYAIDPSKIVQELNWQPVYTFEEGLRETIEWYQTNQEWWTNIGRKKQAAESYI</sequence>
<keyword evidence="6" id="KW-0520">NAD</keyword>
<comment type="catalytic activity">
    <reaction evidence="1 8">
        <text>dTDP-alpha-D-glucose = dTDP-4-dehydro-6-deoxy-alpha-D-glucose + H2O</text>
        <dbReference type="Rhea" id="RHEA:17221"/>
        <dbReference type="ChEBI" id="CHEBI:15377"/>
        <dbReference type="ChEBI" id="CHEBI:57477"/>
        <dbReference type="ChEBI" id="CHEBI:57649"/>
        <dbReference type="EC" id="4.2.1.46"/>
    </reaction>
</comment>
<organism evidence="10 11">
    <name type="scientific">Paenibacillus roseus</name>
    <dbReference type="NCBI Taxonomy" id="2798579"/>
    <lineage>
        <taxon>Bacteria</taxon>
        <taxon>Bacillati</taxon>
        <taxon>Bacillota</taxon>
        <taxon>Bacilli</taxon>
        <taxon>Bacillales</taxon>
        <taxon>Paenibacillaceae</taxon>
        <taxon>Paenibacillus</taxon>
    </lineage>
</organism>
<evidence type="ECO:0000259" key="9">
    <source>
        <dbReference type="Pfam" id="PF16363"/>
    </source>
</evidence>
<evidence type="ECO:0000256" key="6">
    <source>
        <dbReference type="ARBA" id="ARBA00023027"/>
    </source>
</evidence>
<dbReference type="SUPFAM" id="SSF51735">
    <property type="entry name" value="NAD(P)-binding Rossmann-fold domains"/>
    <property type="match status" value="1"/>
</dbReference>
<dbReference type="Gene3D" id="3.90.25.10">
    <property type="entry name" value="UDP-galactose 4-epimerase, domain 1"/>
    <property type="match status" value="1"/>
</dbReference>
<comment type="similarity">
    <text evidence="3 8">Belongs to the NAD(P)-dependent epimerase/dehydratase family. dTDP-glucose dehydratase subfamily.</text>
</comment>
<dbReference type="EC" id="4.2.1.46" evidence="4 8"/>
<keyword evidence="7 8" id="KW-0456">Lyase</keyword>
<evidence type="ECO:0000313" key="11">
    <source>
        <dbReference type="Proteomes" id="UP000640274"/>
    </source>
</evidence>
<dbReference type="Proteomes" id="UP000640274">
    <property type="component" value="Unassembled WGS sequence"/>
</dbReference>
<comment type="cofactor">
    <cofactor evidence="2 8">
        <name>NAD(+)</name>
        <dbReference type="ChEBI" id="CHEBI:57540"/>
    </cofactor>
</comment>
<evidence type="ECO:0000256" key="7">
    <source>
        <dbReference type="ARBA" id="ARBA00023239"/>
    </source>
</evidence>
<dbReference type="RefSeq" id="WP_199017772.1">
    <property type="nucleotide sequence ID" value="NZ_JAELUP010000005.1"/>
</dbReference>
<dbReference type="FunFam" id="3.40.50.720:FF:000304">
    <property type="entry name" value="UDP-glucose 4,6-dehydratase"/>
    <property type="match status" value="1"/>
</dbReference>
<gene>
    <name evidence="10" type="primary">rfbB</name>
    <name evidence="10" type="ORF">JFN88_02845</name>
</gene>
<evidence type="ECO:0000256" key="2">
    <source>
        <dbReference type="ARBA" id="ARBA00001911"/>
    </source>
</evidence>
<evidence type="ECO:0000256" key="5">
    <source>
        <dbReference type="ARBA" id="ARBA00016977"/>
    </source>
</evidence>
<dbReference type="PANTHER" id="PTHR43000">
    <property type="entry name" value="DTDP-D-GLUCOSE 4,6-DEHYDRATASE-RELATED"/>
    <property type="match status" value="1"/>
</dbReference>
<evidence type="ECO:0000256" key="4">
    <source>
        <dbReference type="ARBA" id="ARBA00011990"/>
    </source>
</evidence>
<accession>A0A934J2A4</accession>
<dbReference type="GO" id="GO:0008460">
    <property type="term" value="F:dTDP-glucose 4,6-dehydratase activity"/>
    <property type="evidence" value="ECO:0007669"/>
    <property type="project" value="UniProtKB-EC"/>
</dbReference>
<keyword evidence="11" id="KW-1185">Reference proteome</keyword>
<evidence type="ECO:0000256" key="8">
    <source>
        <dbReference type="RuleBase" id="RU004473"/>
    </source>
</evidence>